<keyword evidence="3" id="KW-1185">Reference proteome</keyword>
<feature type="region of interest" description="Disordered" evidence="1">
    <location>
        <begin position="15"/>
        <end position="41"/>
    </location>
</feature>
<accession>A0ABP0J9R1</accession>
<proteinExistence type="predicted"/>
<reference evidence="2 3" key="1">
    <citation type="submission" date="2024-02" db="EMBL/GenBank/DDBJ databases">
        <authorList>
            <person name="Chen Y."/>
            <person name="Shah S."/>
            <person name="Dougan E. K."/>
            <person name="Thang M."/>
            <person name="Chan C."/>
        </authorList>
    </citation>
    <scope>NUCLEOTIDE SEQUENCE [LARGE SCALE GENOMIC DNA]</scope>
</reference>
<name>A0ABP0J9R1_9DINO</name>
<gene>
    <name evidence="2" type="ORF">SCF082_LOCUS10929</name>
</gene>
<dbReference type="EMBL" id="CAXAMM010006446">
    <property type="protein sequence ID" value="CAK9011061.1"/>
    <property type="molecule type" value="Genomic_DNA"/>
</dbReference>
<comment type="caution">
    <text evidence="2">The sequence shown here is derived from an EMBL/GenBank/DDBJ whole genome shotgun (WGS) entry which is preliminary data.</text>
</comment>
<feature type="compositionally biased region" description="Low complexity" evidence="1">
    <location>
        <begin position="15"/>
        <end position="32"/>
    </location>
</feature>
<evidence type="ECO:0000313" key="3">
    <source>
        <dbReference type="Proteomes" id="UP001642464"/>
    </source>
</evidence>
<protein>
    <submittedName>
        <fullName evidence="2">Uncharacterized protein</fullName>
    </submittedName>
</protein>
<sequence>MSGISWSAEEVHLRLPTPSPRTTPSLLLTPRRAPCTPLPKRPLRARLMRSQECSTSRSRDLLSSELWPRQTTTQESFAELWSEELTAQARRPSGRQLEEIRRRLGPVPCHGNCVALVYNRQHQCMRSQAYEELPMNLKPKVQELLGGIKSFQFPRRRNIQNDSRETEVKAVHVVDRRLWGQWGLDPDRFTWRKS</sequence>
<evidence type="ECO:0000313" key="2">
    <source>
        <dbReference type="EMBL" id="CAK9011061.1"/>
    </source>
</evidence>
<organism evidence="2 3">
    <name type="scientific">Durusdinium trenchii</name>
    <dbReference type="NCBI Taxonomy" id="1381693"/>
    <lineage>
        <taxon>Eukaryota</taxon>
        <taxon>Sar</taxon>
        <taxon>Alveolata</taxon>
        <taxon>Dinophyceae</taxon>
        <taxon>Suessiales</taxon>
        <taxon>Symbiodiniaceae</taxon>
        <taxon>Durusdinium</taxon>
    </lineage>
</organism>
<dbReference type="Proteomes" id="UP001642464">
    <property type="component" value="Unassembled WGS sequence"/>
</dbReference>
<evidence type="ECO:0000256" key="1">
    <source>
        <dbReference type="SAM" id="MobiDB-lite"/>
    </source>
</evidence>